<evidence type="ECO:0000313" key="3">
    <source>
        <dbReference type="Proteomes" id="UP001527099"/>
    </source>
</evidence>
<accession>A0ABT4GIM3</accession>
<comment type="caution">
    <text evidence="2">The sequence shown here is derived from an EMBL/GenBank/DDBJ whole genome shotgun (WGS) entry which is preliminary data.</text>
</comment>
<reference evidence="2 3" key="1">
    <citation type="submission" date="2022-05" db="EMBL/GenBank/DDBJ databases">
        <title>Genome Sequencing of Bee-Associated Microbes.</title>
        <authorList>
            <person name="Dunlap C."/>
        </authorList>
    </citation>
    <scope>NUCLEOTIDE SEQUENCE [LARGE SCALE GENOMIC DNA]</scope>
    <source>
        <strain evidence="2 3">NRRL B-14421</strain>
    </source>
</reference>
<dbReference type="Proteomes" id="UP001527099">
    <property type="component" value="Unassembled WGS sequence"/>
</dbReference>
<evidence type="ECO:0000256" key="1">
    <source>
        <dbReference type="SAM" id="MobiDB-lite"/>
    </source>
</evidence>
<keyword evidence="3" id="KW-1185">Reference proteome</keyword>
<sequence>MDMMRCRAGVRGRARVEQGREKERVQGREQEQEQGREQEQERGREQEQEQEQEHLSGDQMVLLEKIQWKCLKKCKITDFNGFFPMKSVILGCLGRFHWILSNGDWGGFMLISSSS</sequence>
<evidence type="ECO:0000313" key="2">
    <source>
        <dbReference type="EMBL" id="MCY9696010.1"/>
    </source>
</evidence>
<feature type="compositionally biased region" description="Basic and acidic residues" evidence="1">
    <location>
        <begin position="14"/>
        <end position="56"/>
    </location>
</feature>
<feature type="region of interest" description="Disordered" evidence="1">
    <location>
        <begin position="1"/>
        <end position="56"/>
    </location>
</feature>
<protein>
    <submittedName>
        <fullName evidence="2">Uncharacterized protein</fullName>
    </submittedName>
</protein>
<name>A0ABT4GIM3_9BACL</name>
<dbReference type="RefSeq" id="WP_268617168.1">
    <property type="nucleotide sequence ID" value="NZ_JAMDMX010000085.1"/>
</dbReference>
<organism evidence="2 3">
    <name type="scientific">Paenibacillus alginolyticus</name>
    <dbReference type="NCBI Taxonomy" id="59839"/>
    <lineage>
        <taxon>Bacteria</taxon>
        <taxon>Bacillati</taxon>
        <taxon>Bacillota</taxon>
        <taxon>Bacilli</taxon>
        <taxon>Bacillales</taxon>
        <taxon>Paenibacillaceae</taxon>
        <taxon>Paenibacillus</taxon>
    </lineage>
</organism>
<dbReference type="EMBL" id="JAMDMX010000085">
    <property type="protein sequence ID" value="MCY9696010.1"/>
    <property type="molecule type" value="Genomic_DNA"/>
</dbReference>
<gene>
    <name evidence="2" type="ORF">M5X19_24335</name>
</gene>
<proteinExistence type="predicted"/>